<dbReference type="InterPro" id="IPR016064">
    <property type="entry name" value="NAD/diacylglycerol_kinase_sf"/>
</dbReference>
<dbReference type="STRING" id="32264.T1KHB2"/>
<gene>
    <name evidence="3" type="primary">107363999</name>
</gene>
<dbReference type="PROSITE" id="PS50146">
    <property type="entry name" value="DAGK"/>
    <property type="match status" value="1"/>
</dbReference>
<dbReference type="GO" id="GO:0006672">
    <property type="term" value="P:ceramide metabolic process"/>
    <property type="evidence" value="ECO:0007669"/>
    <property type="project" value="TreeGrafter"/>
</dbReference>
<dbReference type="Pfam" id="PF00781">
    <property type="entry name" value="DAGK_cat"/>
    <property type="match status" value="1"/>
</dbReference>
<dbReference type="GO" id="GO:0001729">
    <property type="term" value="F:ceramide kinase activity"/>
    <property type="evidence" value="ECO:0007669"/>
    <property type="project" value="TreeGrafter"/>
</dbReference>
<evidence type="ECO:0000313" key="3">
    <source>
        <dbReference type="EnsemblMetazoa" id="tetur11g03770.1"/>
    </source>
</evidence>
<dbReference type="EnsemblMetazoa" id="tetur11g03770.1">
    <property type="protein sequence ID" value="tetur11g03770.1"/>
    <property type="gene ID" value="tetur11g03770"/>
</dbReference>
<dbReference type="GO" id="GO:0016020">
    <property type="term" value="C:membrane"/>
    <property type="evidence" value="ECO:0007669"/>
    <property type="project" value="GOC"/>
</dbReference>
<evidence type="ECO:0000313" key="4">
    <source>
        <dbReference type="Proteomes" id="UP000015104"/>
    </source>
</evidence>
<dbReference type="InterPro" id="IPR017438">
    <property type="entry name" value="ATP-NAD_kinase_N"/>
</dbReference>
<organism evidence="3 4">
    <name type="scientific">Tetranychus urticae</name>
    <name type="common">Two-spotted spider mite</name>
    <dbReference type="NCBI Taxonomy" id="32264"/>
    <lineage>
        <taxon>Eukaryota</taxon>
        <taxon>Metazoa</taxon>
        <taxon>Ecdysozoa</taxon>
        <taxon>Arthropoda</taxon>
        <taxon>Chelicerata</taxon>
        <taxon>Arachnida</taxon>
        <taxon>Acari</taxon>
        <taxon>Acariformes</taxon>
        <taxon>Trombidiformes</taxon>
        <taxon>Prostigmata</taxon>
        <taxon>Eleutherengona</taxon>
        <taxon>Raphignathae</taxon>
        <taxon>Tetranychoidea</taxon>
        <taxon>Tetranychidae</taxon>
        <taxon>Tetranychus</taxon>
    </lineage>
</organism>
<evidence type="ECO:0000256" key="1">
    <source>
        <dbReference type="SAM" id="MobiDB-lite"/>
    </source>
</evidence>
<dbReference type="SMART" id="SM00046">
    <property type="entry name" value="DAGKc"/>
    <property type="match status" value="1"/>
</dbReference>
<name>T1KHB2_TETUR</name>
<feature type="region of interest" description="Disordered" evidence="1">
    <location>
        <begin position="585"/>
        <end position="616"/>
    </location>
</feature>
<dbReference type="Gene3D" id="3.40.50.10330">
    <property type="entry name" value="Probable inorganic polyphosphate/atp-NAD kinase, domain 1"/>
    <property type="match status" value="1"/>
</dbReference>
<protein>
    <recommendedName>
        <fullName evidence="2">DAGKc domain-containing protein</fullName>
    </recommendedName>
</protein>
<feature type="compositionally biased region" description="Polar residues" evidence="1">
    <location>
        <begin position="606"/>
        <end position="616"/>
    </location>
</feature>
<dbReference type="InterPro" id="IPR050187">
    <property type="entry name" value="Lipid_Phosphate_FormReg"/>
</dbReference>
<dbReference type="InterPro" id="IPR001206">
    <property type="entry name" value="Diacylglycerol_kinase_cat_dom"/>
</dbReference>
<dbReference type="AlphaFoldDB" id="T1KHB2"/>
<reference evidence="3" key="2">
    <citation type="submission" date="2015-06" db="UniProtKB">
        <authorList>
            <consortium name="EnsemblMetazoa"/>
        </authorList>
    </citation>
    <scope>IDENTIFICATION</scope>
</reference>
<dbReference type="HOGENOM" id="CLU_013399_2_2_1"/>
<dbReference type="eggNOG" id="KOG1115">
    <property type="taxonomic scope" value="Eukaryota"/>
</dbReference>
<evidence type="ECO:0000259" key="2">
    <source>
        <dbReference type="PROSITE" id="PS50146"/>
    </source>
</evidence>
<dbReference type="EMBL" id="CAEY01000074">
    <property type="status" value="NOT_ANNOTATED_CDS"/>
    <property type="molecule type" value="Genomic_DNA"/>
</dbReference>
<dbReference type="SUPFAM" id="SSF111331">
    <property type="entry name" value="NAD kinase/diacylglycerol kinase-like"/>
    <property type="match status" value="1"/>
</dbReference>
<dbReference type="Pfam" id="PF19280">
    <property type="entry name" value="CERK_C"/>
    <property type="match status" value="1"/>
</dbReference>
<feature type="compositionally biased region" description="Polar residues" evidence="1">
    <location>
        <begin position="587"/>
        <end position="597"/>
    </location>
</feature>
<sequence length="629" mass="69020">MKDHPSAKFSSVTNNFLVFGKKSRVVFNANCILCEPESQPNYRTIIPLNLVVAVRSCSCRKVKKLFCECIEISNNCDQLSSLSSVNLNGNSFNSGLSLPSNIGSTSSSSASSSSTVPSSNRDSSESVNGHNKMNHVRVYYGIPSGKFAWKLNHLILDPVEQSEQQIAEWIVLVNSFLKDFNRPKSLMIFINPYGGKKKGPKIYRDKIAPLFAIAGCSTNVITTQRVNHARDVITDPAFPINSYDGLICVGGDGMFSELLNGLLIRTQTDGKIDHNNPQSTLLPPNAIIGVIPAGSTDAVCFGVCGNNDPVTAAMHIILGNQVSIDVSAIHSARDEGKLLRYGTTILGYGFFGDVMADSEKNRWMGPKRYDWAGFKKILAHKVYQGEIKLHVSTLDGSPKDPDICTSDCALCAKSGLRSRYDSVIDPHREVNDGSCIAIRGRFMAINAVTMSCRCEKAKRGLSPAAHLGNGCADLIIVSKCSRLDYIRYMMRTGYLAKSPFDLDFVDVYRVKEFEFNPIVRPEGSSSKYQVSNASVWNCDGEIINEPALHVKVHCQLLPIFGNGRENRDLNGKGAFTMSANKIFDTSRPLNSNGQLNKSMRIDDQTNDNGNDMENNLKSYSQPIEAISSV</sequence>
<accession>T1KHB2</accession>
<proteinExistence type="predicted"/>
<dbReference type="KEGG" id="tut:107363999"/>
<dbReference type="PANTHER" id="PTHR12358:SF111">
    <property type="entry name" value="CERAMIDE KINASE, ISOFORM A"/>
    <property type="match status" value="1"/>
</dbReference>
<feature type="region of interest" description="Disordered" evidence="1">
    <location>
        <begin position="105"/>
        <end position="129"/>
    </location>
</feature>
<feature type="compositionally biased region" description="Low complexity" evidence="1">
    <location>
        <begin position="105"/>
        <end position="121"/>
    </location>
</feature>
<dbReference type="OrthoDB" id="530923at2759"/>
<dbReference type="OMA" id="HHRWKWA"/>
<dbReference type="Proteomes" id="UP000015104">
    <property type="component" value="Unassembled WGS sequence"/>
</dbReference>
<keyword evidence="4" id="KW-1185">Reference proteome</keyword>
<dbReference type="Gene3D" id="2.60.200.40">
    <property type="match status" value="1"/>
</dbReference>
<dbReference type="PANTHER" id="PTHR12358">
    <property type="entry name" value="SPHINGOSINE KINASE"/>
    <property type="match status" value="1"/>
</dbReference>
<reference evidence="4" key="1">
    <citation type="submission" date="2011-08" db="EMBL/GenBank/DDBJ databases">
        <authorList>
            <person name="Rombauts S."/>
        </authorList>
    </citation>
    <scope>NUCLEOTIDE SEQUENCE</scope>
    <source>
        <strain evidence="4">London</strain>
    </source>
</reference>
<dbReference type="InterPro" id="IPR045363">
    <property type="entry name" value="CERK_C"/>
</dbReference>
<feature type="domain" description="DAGKc" evidence="2">
    <location>
        <begin position="181"/>
        <end position="333"/>
    </location>
</feature>